<dbReference type="PROSITE" id="PS51257">
    <property type="entry name" value="PROKAR_LIPOPROTEIN"/>
    <property type="match status" value="1"/>
</dbReference>
<evidence type="ECO:0000313" key="2">
    <source>
        <dbReference type="Proteomes" id="UP000185841"/>
    </source>
</evidence>
<sequence length="130" mass="14288">MRSLVTLLAVSVLGGCGGSEPFPRVDFPEQPGNYVQFYTQSGHPVVEFVQVDQRGEARSVQTGSWQGKVPIAQRMTNQTAHLHECGIVTFREDASDKVTVSYSRYGLTGECPFKPFPVQWTRIGRVPGSG</sequence>
<proteinExistence type="predicted"/>
<protein>
    <recommendedName>
        <fullName evidence="3">Lipoprotein</fullName>
    </recommendedName>
</protein>
<name>A0A1N6X7Z2_AQUAC</name>
<dbReference type="AlphaFoldDB" id="A0A1N6X7Z2"/>
<organism evidence="1 2">
    <name type="scientific">Aquipseudomonas alcaligenes</name>
    <name type="common">Pseudomonas alcaligenes</name>
    <dbReference type="NCBI Taxonomy" id="43263"/>
    <lineage>
        <taxon>Bacteria</taxon>
        <taxon>Pseudomonadati</taxon>
        <taxon>Pseudomonadota</taxon>
        <taxon>Gammaproteobacteria</taxon>
        <taxon>Pseudomonadales</taxon>
        <taxon>Pseudomonadaceae</taxon>
        <taxon>Aquipseudomonas</taxon>
    </lineage>
</organism>
<dbReference type="RefSeq" id="WP_076429219.1">
    <property type="nucleotide sequence ID" value="NZ_FTMP01000012.1"/>
</dbReference>
<dbReference type="EMBL" id="FTMP01000012">
    <property type="protein sequence ID" value="SIQ98472.1"/>
    <property type="molecule type" value="Genomic_DNA"/>
</dbReference>
<accession>A0A1N6X7Z2</accession>
<evidence type="ECO:0008006" key="3">
    <source>
        <dbReference type="Google" id="ProtNLM"/>
    </source>
</evidence>
<dbReference type="Proteomes" id="UP000185841">
    <property type="component" value="Unassembled WGS sequence"/>
</dbReference>
<evidence type="ECO:0000313" key="1">
    <source>
        <dbReference type="EMBL" id="SIQ98472.1"/>
    </source>
</evidence>
<gene>
    <name evidence="1" type="ORF">SAMN05878282_11214</name>
</gene>
<reference evidence="1 2" key="1">
    <citation type="submission" date="2017-01" db="EMBL/GenBank/DDBJ databases">
        <authorList>
            <person name="Mah S.A."/>
            <person name="Swanson W.J."/>
            <person name="Moy G.W."/>
            <person name="Vacquier V.D."/>
        </authorList>
    </citation>
    <scope>NUCLEOTIDE SEQUENCE [LARGE SCALE GENOMIC DNA]</scope>
    <source>
        <strain evidence="1 2">RU36E</strain>
    </source>
</reference>